<dbReference type="EMBL" id="NIVC01000486">
    <property type="protein sequence ID" value="PAA82210.1"/>
    <property type="molecule type" value="Genomic_DNA"/>
</dbReference>
<evidence type="ECO:0000313" key="1">
    <source>
        <dbReference type="EMBL" id="PAA82210.1"/>
    </source>
</evidence>
<reference evidence="1 2" key="1">
    <citation type="submission" date="2017-06" db="EMBL/GenBank/DDBJ databases">
        <title>A platform for efficient transgenesis in Macrostomum lignano, a flatworm model organism for stem cell research.</title>
        <authorList>
            <person name="Berezikov E."/>
        </authorList>
    </citation>
    <scope>NUCLEOTIDE SEQUENCE [LARGE SCALE GENOMIC DNA]</scope>
    <source>
        <strain evidence="1">DV1</strain>
        <tissue evidence="1">Whole organism</tissue>
    </source>
</reference>
<organism evidence="1 2">
    <name type="scientific">Macrostomum lignano</name>
    <dbReference type="NCBI Taxonomy" id="282301"/>
    <lineage>
        <taxon>Eukaryota</taxon>
        <taxon>Metazoa</taxon>
        <taxon>Spiralia</taxon>
        <taxon>Lophotrochozoa</taxon>
        <taxon>Platyhelminthes</taxon>
        <taxon>Rhabditophora</taxon>
        <taxon>Macrostomorpha</taxon>
        <taxon>Macrostomida</taxon>
        <taxon>Macrostomidae</taxon>
        <taxon>Macrostomum</taxon>
    </lineage>
</organism>
<evidence type="ECO:0000313" key="2">
    <source>
        <dbReference type="Proteomes" id="UP000215902"/>
    </source>
</evidence>
<dbReference type="PANTHER" id="PTHR34651">
    <property type="entry name" value="SIMILAR TO ENSANGP00000021391"/>
    <property type="match status" value="1"/>
</dbReference>
<keyword evidence="2" id="KW-1185">Reference proteome</keyword>
<gene>
    <name evidence="1" type="ORF">BOX15_Mlig027064g1</name>
</gene>
<feature type="non-terminal residue" evidence="1">
    <location>
        <position position="1"/>
    </location>
</feature>
<dbReference type="Proteomes" id="UP000215902">
    <property type="component" value="Unassembled WGS sequence"/>
</dbReference>
<name>A0A267G846_9PLAT</name>
<comment type="caution">
    <text evidence="1">The sequence shown here is derived from an EMBL/GenBank/DDBJ whole genome shotgun (WGS) entry which is preliminary data.</text>
</comment>
<proteinExistence type="predicted"/>
<accession>A0A267G846</accession>
<dbReference type="PANTHER" id="PTHR34651:SF1">
    <property type="entry name" value="SIMILAR TO ENSANGP00000021391"/>
    <property type="match status" value="1"/>
</dbReference>
<protein>
    <submittedName>
        <fullName evidence="1">Uncharacterized protein</fullName>
    </submittedName>
</protein>
<dbReference type="OrthoDB" id="9970237at2759"/>
<sequence>RQIQVLIQLLGKRSDPGRPLASAVLTAYLRRRQLPPWTAFFLHRGQVINDQWGLSHFNWPVEGGNYHVLRTGCYPYVKYHCTRAPPDPGLLSQDRFYTCLKAANFGLPTLAYGLAARFLAKHSESISVETARSPCTFGWLRPGSGQSLHSYQPWPISVHSIIGQHSGAICSSSCVCGAWQLCSDSF</sequence>
<dbReference type="AlphaFoldDB" id="A0A267G846"/>
<dbReference type="InterPro" id="IPR029245">
    <property type="entry name" value="DUF4528"/>
</dbReference>
<dbReference type="Pfam" id="PF15031">
    <property type="entry name" value="DUF4528"/>
    <property type="match status" value="1"/>
</dbReference>